<organism evidence="4 5">
    <name type="scientific">Mesorhizobium marinum</name>
    <dbReference type="NCBI Taxonomy" id="3228790"/>
    <lineage>
        <taxon>Bacteria</taxon>
        <taxon>Pseudomonadati</taxon>
        <taxon>Pseudomonadota</taxon>
        <taxon>Alphaproteobacteria</taxon>
        <taxon>Hyphomicrobiales</taxon>
        <taxon>Phyllobacteriaceae</taxon>
        <taxon>Mesorhizobium</taxon>
    </lineage>
</organism>
<gene>
    <name evidence="4" type="ORF">ABUE31_17370</name>
</gene>
<comment type="caution">
    <text evidence="4">The sequence shown here is derived from an EMBL/GenBank/DDBJ whole genome shotgun (WGS) entry which is preliminary data.</text>
</comment>
<evidence type="ECO:0000313" key="5">
    <source>
        <dbReference type="Proteomes" id="UP001556196"/>
    </source>
</evidence>
<feature type="compositionally biased region" description="Pro residues" evidence="1">
    <location>
        <begin position="210"/>
        <end position="236"/>
    </location>
</feature>
<dbReference type="SUPFAM" id="SSF53300">
    <property type="entry name" value="vWA-like"/>
    <property type="match status" value="1"/>
</dbReference>
<feature type="compositionally biased region" description="Basic and acidic residues" evidence="1">
    <location>
        <begin position="556"/>
        <end position="565"/>
    </location>
</feature>
<feature type="region of interest" description="Disordered" evidence="1">
    <location>
        <begin position="541"/>
        <end position="565"/>
    </location>
</feature>
<feature type="chain" id="PRO_5046239747" evidence="2">
    <location>
        <begin position="24"/>
        <end position="565"/>
    </location>
</feature>
<dbReference type="PROSITE" id="PS50234">
    <property type="entry name" value="VWFA"/>
    <property type="match status" value="1"/>
</dbReference>
<dbReference type="RefSeq" id="WP_367724944.1">
    <property type="nucleotide sequence ID" value="NZ_JBFOCI010000005.1"/>
</dbReference>
<dbReference type="InterPro" id="IPR036465">
    <property type="entry name" value="vWFA_dom_sf"/>
</dbReference>
<sequence>MGFLKRGALAAIFLCAASGFANAADRAIIVLDASGSMWGQIGGKPKLEIARETLRDVLRSVPADTELGLMAYGHREKGSCSDIELIVPPAAGTAPAISQAVDGMKFLGSTPLTAAVRQAAEALRYTEQKSTVVLITDGIETCDADPCALAKELEASGVDFTAHVVGFGLTAEEGREVACLAEDTGGKYLQASDAEALTEALTATVVTPAEPAPEPEAAPPPEPVAEPAPQPVPEPAQPEFNFIPEVAMAAGGELLKDAGNAWEIYKAAADGSRGAHVATDYNNLRTSLEPGDYVVVARLGEAEAEQKLTIEAGRVYTPRFDLSAGTLIVRPRASEGADVSDAATVQVAFPGGRGLATNYGETKIVLPAGEQKLTVKLGTAEVSETLQLAAGQTIEKDVVIGVGRVTVNALYAPGGDKVDSSSLFVEIFKAKLNVDGTREQVSYTYGPDAKFDLSPGDHVAVLRLDKAEAEQPFNIRSGEAKDVTVVLDAGVLAITAPGAKDIKVFAAKKDIQGQRKEFGYGFDGAHQTTLPAGDYVVVTDRRDGSPVKETPATVKPGERTELNVE</sequence>
<protein>
    <submittedName>
        <fullName evidence="4">VWA domain-containing protein</fullName>
    </submittedName>
</protein>
<feature type="region of interest" description="Disordered" evidence="1">
    <location>
        <begin position="209"/>
        <end position="238"/>
    </location>
</feature>
<keyword evidence="2" id="KW-0732">Signal</keyword>
<dbReference type="EMBL" id="JBFOCI010000005">
    <property type="protein sequence ID" value="MEW9807762.1"/>
    <property type="molecule type" value="Genomic_DNA"/>
</dbReference>
<feature type="domain" description="VWFA" evidence="3">
    <location>
        <begin position="26"/>
        <end position="205"/>
    </location>
</feature>
<evidence type="ECO:0000313" key="4">
    <source>
        <dbReference type="EMBL" id="MEW9807762.1"/>
    </source>
</evidence>
<dbReference type="Proteomes" id="UP001556196">
    <property type="component" value="Unassembled WGS sequence"/>
</dbReference>
<dbReference type="SMART" id="SM00327">
    <property type="entry name" value="VWA"/>
    <property type="match status" value="1"/>
</dbReference>
<keyword evidence="5" id="KW-1185">Reference proteome</keyword>
<dbReference type="Pfam" id="PF13519">
    <property type="entry name" value="VWA_2"/>
    <property type="match status" value="1"/>
</dbReference>
<feature type="signal peptide" evidence="2">
    <location>
        <begin position="1"/>
        <end position="23"/>
    </location>
</feature>
<reference evidence="4 5" key="1">
    <citation type="submission" date="2024-06" db="EMBL/GenBank/DDBJ databases">
        <authorList>
            <person name="Tuo L."/>
        </authorList>
    </citation>
    <scope>NUCLEOTIDE SEQUENCE [LARGE SCALE GENOMIC DNA]</scope>
    <source>
        <strain evidence="4 5">ZMM04-5</strain>
    </source>
</reference>
<evidence type="ECO:0000256" key="2">
    <source>
        <dbReference type="SAM" id="SignalP"/>
    </source>
</evidence>
<evidence type="ECO:0000259" key="3">
    <source>
        <dbReference type="PROSITE" id="PS50234"/>
    </source>
</evidence>
<proteinExistence type="predicted"/>
<dbReference type="Gene3D" id="3.40.50.410">
    <property type="entry name" value="von Willebrand factor, type A domain"/>
    <property type="match status" value="1"/>
</dbReference>
<dbReference type="InterPro" id="IPR002035">
    <property type="entry name" value="VWF_A"/>
</dbReference>
<accession>A0ABV3R472</accession>
<name>A0ABV3R472_9HYPH</name>
<evidence type="ECO:0000256" key="1">
    <source>
        <dbReference type="SAM" id="MobiDB-lite"/>
    </source>
</evidence>